<dbReference type="SMART" id="SM00822">
    <property type="entry name" value="PKS_KR"/>
    <property type="match status" value="1"/>
</dbReference>
<comment type="similarity">
    <text evidence="1">Belongs to the short-chain dehydrogenases/reductases (SDR) family.</text>
</comment>
<dbReference type="InterPro" id="IPR020904">
    <property type="entry name" value="Sc_DH/Rdtase_CS"/>
</dbReference>
<dbReference type="PATRIC" id="fig|292.27.peg.2053"/>
<dbReference type="PANTHER" id="PTHR44252:SF3">
    <property type="entry name" value="D-ERYTHRULOSE REDUCTASE-RELATED"/>
    <property type="match status" value="1"/>
</dbReference>
<dbReference type="InterPro" id="IPR051737">
    <property type="entry name" value="L-xylulose/Carbonyl_redctase"/>
</dbReference>
<keyword evidence="3" id="KW-0521">NADP</keyword>
<name>A0A0J5X5D4_BURCE</name>
<sequence length="252" mass="25839">MKTRFDFSGSRVLVTGASSGIGRACAVALAQSGARVVAAGRDMAALDALAGETACDTLRIDVGGDEHAIDAALAAHEAFDGLVNCAGIASLEAALDVGAAHFDRVMAVNARGAALVARAVARKMIECDGRGAERARGSIVNVSSQAALVGLPAHLSYCASKAAMDAITRVLCIELGPHGIRVNSVNPTVTLTPMAQFAWSEPEKRAPMLAAIPLGRFAEPDEVVEPILFLLSDAASMISGVSLPIDGGYTAR</sequence>
<accession>A0A0J5X5D4</accession>
<dbReference type="GO" id="GO:0005997">
    <property type="term" value="P:xylulose metabolic process"/>
    <property type="evidence" value="ECO:0007669"/>
    <property type="project" value="TreeGrafter"/>
</dbReference>
<comment type="caution">
    <text evidence="5">The sequence shown here is derived from an EMBL/GenBank/DDBJ whole genome shotgun (WGS) entry which is preliminary data.</text>
</comment>
<dbReference type="InterPro" id="IPR002347">
    <property type="entry name" value="SDR_fam"/>
</dbReference>
<proteinExistence type="inferred from homology"/>
<dbReference type="PANTHER" id="PTHR44252">
    <property type="entry name" value="D-ERYTHRULOSE REDUCTASE"/>
    <property type="match status" value="1"/>
</dbReference>
<dbReference type="GO" id="GO:0006006">
    <property type="term" value="P:glucose metabolic process"/>
    <property type="evidence" value="ECO:0007669"/>
    <property type="project" value="TreeGrafter"/>
</dbReference>
<feature type="domain" description="Ketoreductase" evidence="4">
    <location>
        <begin position="10"/>
        <end position="188"/>
    </location>
</feature>
<evidence type="ECO:0000256" key="2">
    <source>
        <dbReference type="ARBA" id="ARBA00011881"/>
    </source>
</evidence>
<dbReference type="RefSeq" id="WP_048245631.1">
    <property type="nucleotide sequence ID" value="NZ_LDWR01000018.1"/>
</dbReference>
<dbReference type="EMBL" id="LDWR01000018">
    <property type="protein sequence ID" value="KML59248.1"/>
    <property type="molecule type" value="Genomic_DNA"/>
</dbReference>
<evidence type="ECO:0000259" key="4">
    <source>
        <dbReference type="SMART" id="SM00822"/>
    </source>
</evidence>
<dbReference type="GO" id="GO:0050038">
    <property type="term" value="F:L-xylulose reductase (NADPH) activity"/>
    <property type="evidence" value="ECO:0007669"/>
    <property type="project" value="TreeGrafter"/>
</dbReference>
<evidence type="ECO:0000256" key="3">
    <source>
        <dbReference type="ARBA" id="ARBA00022857"/>
    </source>
</evidence>
<dbReference type="AlphaFoldDB" id="A0A0J5X5D4"/>
<dbReference type="Pfam" id="PF13561">
    <property type="entry name" value="adh_short_C2"/>
    <property type="match status" value="1"/>
</dbReference>
<dbReference type="InterPro" id="IPR036291">
    <property type="entry name" value="NAD(P)-bd_dom_sf"/>
</dbReference>
<dbReference type="FunFam" id="3.40.50.720:FF:000084">
    <property type="entry name" value="Short-chain dehydrogenase reductase"/>
    <property type="match status" value="1"/>
</dbReference>
<dbReference type="GO" id="GO:0004090">
    <property type="term" value="F:carbonyl reductase (NADPH) activity"/>
    <property type="evidence" value="ECO:0007669"/>
    <property type="project" value="TreeGrafter"/>
</dbReference>
<gene>
    <name evidence="5" type="ORF">VL15_11650</name>
</gene>
<dbReference type="SUPFAM" id="SSF51735">
    <property type="entry name" value="NAD(P)-binding Rossmann-fold domains"/>
    <property type="match status" value="1"/>
</dbReference>
<dbReference type="PRINTS" id="PR00081">
    <property type="entry name" value="GDHRDH"/>
</dbReference>
<comment type="subunit">
    <text evidence="2">Homotetramer.</text>
</comment>
<dbReference type="PROSITE" id="PS00061">
    <property type="entry name" value="ADH_SHORT"/>
    <property type="match status" value="1"/>
</dbReference>
<protein>
    <submittedName>
        <fullName evidence="5">Short-chain dehydrogenase</fullName>
    </submittedName>
</protein>
<dbReference type="Gene3D" id="3.40.50.720">
    <property type="entry name" value="NAD(P)-binding Rossmann-like Domain"/>
    <property type="match status" value="1"/>
</dbReference>
<dbReference type="Proteomes" id="UP000036338">
    <property type="component" value="Unassembled WGS sequence"/>
</dbReference>
<reference evidence="5 6" key="1">
    <citation type="submission" date="2015-05" db="EMBL/GenBank/DDBJ databases">
        <title>Draft genome of Burkholderia cepacia LK29.</title>
        <authorList>
            <person name="Chan X.Y."/>
        </authorList>
    </citation>
    <scope>NUCLEOTIDE SEQUENCE [LARGE SCALE GENOMIC DNA]</scope>
    <source>
        <strain evidence="5 6">LK29</strain>
    </source>
</reference>
<evidence type="ECO:0000256" key="1">
    <source>
        <dbReference type="ARBA" id="ARBA00006484"/>
    </source>
</evidence>
<dbReference type="NCBIfam" id="NF005466">
    <property type="entry name" value="PRK07060.1-3"/>
    <property type="match status" value="1"/>
</dbReference>
<dbReference type="InterPro" id="IPR057326">
    <property type="entry name" value="KR_dom"/>
</dbReference>
<evidence type="ECO:0000313" key="5">
    <source>
        <dbReference type="EMBL" id="KML59248.1"/>
    </source>
</evidence>
<evidence type="ECO:0000313" key="6">
    <source>
        <dbReference type="Proteomes" id="UP000036338"/>
    </source>
</evidence>
<dbReference type="PRINTS" id="PR00080">
    <property type="entry name" value="SDRFAMILY"/>
</dbReference>
<dbReference type="NCBIfam" id="NF005467">
    <property type="entry name" value="PRK07060.1-5"/>
    <property type="match status" value="1"/>
</dbReference>
<organism evidence="5 6">
    <name type="scientific">Burkholderia cepacia</name>
    <name type="common">Pseudomonas cepacia</name>
    <dbReference type="NCBI Taxonomy" id="292"/>
    <lineage>
        <taxon>Bacteria</taxon>
        <taxon>Pseudomonadati</taxon>
        <taxon>Pseudomonadota</taxon>
        <taxon>Betaproteobacteria</taxon>
        <taxon>Burkholderiales</taxon>
        <taxon>Burkholderiaceae</taxon>
        <taxon>Burkholderia</taxon>
        <taxon>Burkholderia cepacia complex</taxon>
    </lineage>
</organism>